<comment type="caution">
    <text evidence="2">The sequence shown here is derived from an EMBL/GenBank/DDBJ whole genome shotgun (WGS) entry which is preliminary data.</text>
</comment>
<evidence type="ECO:0000313" key="3">
    <source>
        <dbReference type="Proteomes" id="UP001168877"/>
    </source>
</evidence>
<evidence type="ECO:0000313" key="2">
    <source>
        <dbReference type="EMBL" id="KAK0607953.1"/>
    </source>
</evidence>
<organism evidence="2 3">
    <name type="scientific">Acer saccharum</name>
    <name type="common">Sugar maple</name>
    <dbReference type="NCBI Taxonomy" id="4024"/>
    <lineage>
        <taxon>Eukaryota</taxon>
        <taxon>Viridiplantae</taxon>
        <taxon>Streptophyta</taxon>
        <taxon>Embryophyta</taxon>
        <taxon>Tracheophyta</taxon>
        <taxon>Spermatophyta</taxon>
        <taxon>Magnoliopsida</taxon>
        <taxon>eudicotyledons</taxon>
        <taxon>Gunneridae</taxon>
        <taxon>Pentapetalae</taxon>
        <taxon>rosids</taxon>
        <taxon>malvids</taxon>
        <taxon>Sapindales</taxon>
        <taxon>Sapindaceae</taxon>
        <taxon>Hippocastanoideae</taxon>
        <taxon>Acereae</taxon>
        <taxon>Acer</taxon>
    </lineage>
</organism>
<gene>
    <name evidence="2" type="ORF">LWI29_023201</name>
</gene>
<accession>A0AA39TUL2</accession>
<sequence length="236" mass="25870">MPCIDITFLMFDKLRKDELESWCMVAWGIWSCRNYFIHNNIVKPPLVLLDWVFDLLKELHSSSNITSNRINSTGQADATMAWIPPSSGTLKLNSDAAVKDGSPHIGLGAVIRDSTSKVIVALAKPLIGKFSVEIGEFLTIREGLCLAKRFQLKVSWVEDDAMNVMSGILNNKLENCVAGPIINDIKALLTNVGVINCLAIPRDRNLVAHTLASEVFSSGKEVVWLGVSPACVSSFL</sequence>
<name>A0AA39TUL2_ACESA</name>
<dbReference type="AlphaFoldDB" id="A0AA39TUL2"/>
<dbReference type="GO" id="GO:0004523">
    <property type="term" value="F:RNA-DNA hybrid ribonuclease activity"/>
    <property type="evidence" value="ECO:0007669"/>
    <property type="project" value="InterPro"/>
</dbReference>
<dbReference type="EMBL" id="JAUESC010000001">
    <property type="protein sequence ID" value="KAK0607953.1"/>
    <property type="molecule type" value="Genomic_DNA"/>
</dbReference>
<protein>
    <recommendedName>
        <fullName evidence="1">RNase H type-1 domain-containing protein</fullName>
    </recommendedName>
</protein>
<dbReference type="Pfam" id="PF13456">
    <property type="entry name" value="RVT_3"/>
    <property type="match status" value="1"/>
</dbReference>
<dbReference type="InterPro" id="IPR036397">
    <property type="entry name" value="RNaseH_sf"/>
</dbReference>
<reference evidence="2" key="1">
    <citation type="journal article" date="2022" name="Plant J.">
        <title>Strategies of tolerance reflected in two North American maple genomes.</title>
        <authorList>
            <person name="McEvoy S.L."/>
            <person name="Sezen U.U."/>
            <person name="Trouern-Trend A."/>
            <person name="McMahon S.M."/>
            <person name="Schaberg P.G."/>
            <person name="Yang J."/>
            <person name="Wegrzyn J.L."/>
            <person name="Swenson N.G."/>
        </authorList>
    </citation>
    <scope>NUCLEOTIDE SEQUENCE</scope>
    <source>
        <strain evidence="2">NS2018</strain>
    </source>
</reference>
<evidence type="ECO:0000259" key="1">
    <source>
        <dbReference type="Pfam" id="PF13456"/>
    </source>
</evidence>
<dbReference type="InterPro" id="IPR052929">
    <property type="entry name" value="RNase_H-like_EbsB-rel"/>
</dbReference>
<dbReference type="InterPro" id="IPR002156">
    <property type="entry name" value="RNaseH_domain"/>
</dbReference>
<proteinExistence type="predicted"/>
<feature type="domain" description="RNase H type-1" evidence="1">
    <location>
        <begin position="93"/>
        <end position="214"/>
    </location>
</feature>
<dbReference type="PANTHER" id="PTHR47074">
    <property type="entry name" value="BNAC02G40300D PROTEIN"/>
    <property type="match status" value="1"/>
</dbReference>
<keyword evidence="3" id="KW-1185">Reference proteome</keyword>
<dbReference type="SUPFAM" id="SSF53098">
    <property type="entry name" value="Ribonuclease H-like"/>
    <property type="match status" value="1"/>
</dbReference>
<dbReference type="CDD" id="cd06222">
    <property type="entry name" value="RNase_H_like"/>
    <property type="match status" value="1"/>
</dbReference>
<dbReference type="PANTHER" id="PTHR47074:SF79">
    <property type="entry name" value="PUTATIVE-RELATED"/>
    <property type="match status" value="1"/>
</dbReference>
<reference evidence="2" key="2">
    <citation type="submission" date="2023-06" db="EMBL/GenBank/DDBJ databases">
        <authorList>
            <person name="Swenson N.G."/>
            <person name="Wegrzyn J.L."/>
            <person name="Mcevoy S.L."/>
        </authorList>
    </citation>
    <scope>NUCLEOTIDE SEQUENCE</scope>
    <source>
        <strain evidence="2">NS2018</strain>
        <tissue evidence="2">Leaf</tissue>
    </source>
</reference>
<dbReference type="Proteomes" id="UP001168877">
    <property type="component" value="Unassembled WGS sequence"/>
</dbReference>
<dbReference type="InterPro" id="IPR012337">
    <property type="entry name" value="RNaseH-like_sf"/>
</dbReference>
<dbReference type="Gene3D" id="3.30.420.10">
    <property type="entry name" value="Ribonuclease H-like superfamily/Ribonuclease H"/>
    <property type="match status" value="1"/>
</dbReference>
<dbReference type="InterPro" id="IPR044730">
    <property type="entry name" value="RNase_H-like_dom_plant"/>
</dbReference>
<dbReference type="GO" id="GO:0003676">
    <property type="term" value="F:nucleic acid binding"/>
    <property type="evidence" value="ECO:0007669"/>
    <property type="project" value="InterPro"/>
</dbReference>